<evidence type="ECO:0000256" key="7">
    <source>
        <dbReference type="PROSITE-ProRule" id="PRU00169"/>
    </source>
</evidence>
<dbReference type="Gene3D" id="1.10.10.60">
    <property type="entry name" value="Homeodomain-like"/>
    <property type="match status" value="1"/>
</dbReference>
<keyword evidence="5" id="KW-0010">Activator</keyword>
<dbReference type="CDD" id="cd17549">
    <property type="entry name" value="REC_DctD-like"/>
    <property type="match status" value="1"/>
</dbReference>
<reference evidence="11" key="2">
    <citation type="submission" date="2023-01" db="EMBL/GenBank/DDBJ databases">
        <title>Draft genome sequence of Sneathiella chinensis strain NBRC 103408.</title>
        <authorList>
            <person name="Sun Q."/>
            <person name="Mori K."/>
        </authorList>
    </citation>
    <scope>NUCLEOTIDE SEQUENCE</scope>
    <source>
        <strain evidence="11">NBRC 103408</strain>
    </source>
</reference>
<dbReference type="PANTHER" id="PTHR32071:SF57">
    <property type="entry name" value="C4-DICARBOXYLATE TRANSPORT TRANSCRIPTIONAL REGULATORY PROTEIN DCTD"/>
    <property type="match status" value="1"/>
</dbReference>
<sequence>MESKTPDIAVFFIDDDPAVLTSAAQTLELSGFHVRTFDNAAEAIEEISPHLAAVVVVDVRMPGMDGHAFLKEAVSLDGELPVIMLTGHGDVDMAVTAMRNGAWDFLQKPVHPRQLVECVERATRHRAVVLENRAFRNSLQDQTGIRERLIGQSAGMVSLRETVAALATTDVNILIRGETGSGKEEVARCLHEFGPRKDRNFVAINCGAVPGSMIESELFGHEKGAFTGADKRRIGKLEHADGGTVFLDEIESMPLDLQVRLLRVLQDKVIEPIGGNRIVPVDIRFIAASKDDLHERALAGSFREDLYYRLHVAEIFIPPLRERHEDIPVLFRTFLSRAADRLDRPLPPVSPELDQDLLSHTWPGNVRELISAAERYVLGLPLTGSSGGKETPSPTSEGHGLQQRLEQFEKSLILRTLAAHGGSMQKTADELKIPYKTLYLRVRKYGIDKNAVKAEPD</sequence>
<evidence type="ECO:0000259" key="9">
    <source>
        <dbReference type="PROSITE" id="PS50045"/>
    </source>
</evidence>
<evidence type="ECO:0000256" key="8">
    <source>
        <dbReference type="SAM" id="MobiDB-lite"/>
    </source>
</evidence>
<evidence type="ECO:0000256" key="3">
    <source>
        <dbReference type="ARBA" id="ARBA00023012"/>
    </source>
</evidence>
<evidence type="ECO:0000259" key="10">
    <source>
        <dbReference type="PROSITE" id="PS50110"/>
    </source>
</evidence>
<keyword evidence="6" id="KW-0804">Transcription</keyword>
<dbReference type="Pfam" id="PF00158">
    <property type="entry name" value="Sigma54_activat"/>
    <property type="match status" value="1"/>
</dbReference>
<dbReference type="SMART" id="SM00448">
    <property type="entry name" value="REC"/>
    <property type="match status" value="1"/>
</dbReference>
<dbReference type="Gene3D" id="3.40.50.2300">
    <property type="match status" value="1"/>
</dbReference>
<dbReference type="InterPro" id="IPR025662">
    <property type="entry name" value="Sigma_54_int_dom_ATP-bd_1"/>
</dbReference>
<evidence type="ECO:0000256" key="6">
    <source>
        <dbReference type="ARBA" id="ARBA00023163"/>
    </source>
</evidence>
<dbReference type="InterPro" id="IPR003593">
    <property type="entry name" value="AAA+_ATPase"/>
</dbReference>
<dbReference type="SMART" id="SM00382">
    <property type="entry name" value="AAA"/>
    <property type="match status" value="1"/>
</dbReference>
<evidence type="ECO:0000256" key="1">
    <source>
        <dbReference type="ARBA" id="ARBA00022741"/>
    </source>
</evidence>
<dbReference type="SUPFAM" id="SSF52540">
    <property type="entry name" value="P-loop containing nucleoside triphosphate hydrolases"/>
    <property type="match status" value="1"/>
</dbReference>
<dbReference type="Gene3D" id="1.10.8.60">
    <property type="match status" value="1"/>
</dbReference>
<dbReference type="InterPro" id="IPR058031">
    <property type="entry name" value="AAA_lid_NorR"/>
</dbReference>
<dbReference type="PROSITE" id="PS00675">
    <property type="entry name" value="SIGMA54_INTERACT_1"/>
    <property type="match status" value="1"/>
</dbReference>
<dbReference type="InterPro" id="IPR001789">
    <property type="entry name" value="Sig_transdc_resp-reg_receiver"/>
</dbReference>
<dbReference type="PROSITE" id="PS00676">
    <property type="entry name" value="SIGMA54_INTERACT_2"/>
    <property type="match status" value="1"/>
</dbReference>
<keyword evidence="3" id="KW-0902">Two-component regulatory system</keyword>
<dbReference type="InterPro" id="IPR002078">
    <property type="entry name" value="Sigma_54_int"/>
</dbReference>
<dbReference type="InterPro" id="IPR009057">
    <property type="entry name" value="Homeodomain-like_sf"/>
</dbReference>
<reference evidence="11" key="1">
    <citation type="journal article" date="2014" name="Int. J. Syst. Evol. Microbiol.">
        <title>Complete genome of a new Firmicutes species belonging to the dominant human colonic microbiota ('Ruminococcus bicirculans') reveals two chromosomes and a selective capacity to utilize plant glucans.</title>
        <authorList>
            <consortium name="NISC Comparative Sequencing Program"/>
            <person name="Wegmann U."/>
            <person name="Louis P."/>
            <person name="Goesmann A."/>
            <person name="Henrissat B."/>
            <person name="Duncan S.H."/>
            <person name="Flint H.J."/>
        </authorList>
    </citation>
    <scope>NUCLEOTIDE SEQUENCE</scope>
    <source>
        <strain evidence="11">NBRC 103408</strain>
    </source>
</reference>
<dbReference type="Gene3D" id="3.40.50.300">
    <property type="entry name" value="P-loop containing nucleotide triphosphate hydrolases"/>
    <property type="match status" value="1"/>
</dbReference>
<evidence type="ECO:0000256" key="2">
    <source>
        <dbReference type="ARBA" id="ARBA00022840"/>
    </source>
</evidence>
<keyword evidence="7" id="KW-0597">Phosphoprotein</keyword>
<gene>
    <name evidence="11" type="ORF">GCM10007924_17050</name>
</gene>
<dbReference type="SUPFAM" id="SSF52172">
    <property type="entry name" value="CheY-like"/>
    <property type="match status" value="1"/>
</dbReference>
<accession>A0ABQ5U2U2</accession>
<dbReference type="InterPro" id="IPR025943">
    <property type="entry name" value="Sigma_54_int_dom_ATP-bd_2"/>
</dbReference>
<comment type="caution">
    <text evidence="11">The sequence shown here is derived from an EMBL/GenBank/DDBJ whole genome shotgun (WGS) entry which is preliminary data.</text>
</comment>
<dbReference type="EMBL" id="BSNF01000006">
    <property type="protein sequence ID" value="GLQ06484.1"/>
    <property type="molecule type" value="Genomic_DNA"/>
</dbReference>
<dbReference type="Pfam" id="PF25601">
    <property type="entry name" value="AAA_lid_14"/>
    <property type="match status" value="1"/>
</dbReference>
<evidence type="ECO:0000313" key="11">
    <source>
        <dbReference type="EMBL" id="GLQ06484.1"/>
    </source>
</evidence>
<dbReference type="Proteomes" id="UP001161409">
    <property type="component" value="Unassembled WGS sequence"/>
</dbReference>
<keyword evidence="4" id="KW-0805">Transcription regulation</keyword>
<feature type="modified residue" description="4-aspartylphosphate" evidence="7">
    <location>
        <position position="58"/>
    </location>
</feature>
<dbReference type="RefSeq" id="WP_169560581.1">
    <property type="nucleotide sequence ID" value="NZ_BSNF01000006.1"/>
</dbReference>
<dbReference type="PROSITE" id="PS50110">
    <property type="entry name" value="RESPONSE_REGULATORY"/>
    <property type="match status" value="1"/>
</dbReference>
<feature type="domain" description="Sigma-54 factor interaction" evidence="9">
    <location>
        <begin position="149"/>
        <end position="378"/>
    </location>
</feature>
<dbReference type="InterPro" id="IPR027417">
    <property type="entry name" value="P-loop_NTPase"/>
</dbReference>
<protein>
    <submittedName>
        <fullName evidence="11">Sigma-54-dependent Fis family transcriptional regulator</fullName>
    </submittedName>
</protein>
<proteinExistence type="predicted"/>
<dbReference type="Pfam" id="PF00072">
    <property type="entry name" value="Response_reg"/>
    <property type="match status" value="1"/>
</dbReference>
<organism evidence="11 12">
    <name type="scientific">Sneathiella chinensis</name>
    <dbReference type="NCBI Taxonomy" id="349750"/>
    <lineage>
        <taxon>Bacteria</taxon>
        <taxon>Pseudomonadati</taxon>
        <taxon>Pseudomonadota</taxon>
        <taxon>Alphaproteobacteria</taxon>
        <taxon>Sneathiellales</taxon>
        <taxon>Sneathiellaceae</taxon>
        <taxon>Sneathiella</taxon>
    </lineage>
</organism>
<feature type="region of interest" description="Disordered" evidence="8">
    <location>
        <begin position="383"/>
        <end position="402"/>
    </location>
</feature>
<dbReference type="InterPro" id="IPR002197">
    <property type="entry name" value="HTH_Fis"/>
</dbReference>
<keyword evidence="2" id="KW-0067">ATP-binding</keyword>
<keyword evidence="12" id="KW-1185">Reference proteome</keyword>
<keyword evidence="1" id="KW-0547">Nucleotide-binding</keyword>
<dbReference type="PROSITE" id="PS50045">
    <property type="entry name" value="SIGMA54_INTERACT_4"/>
    <property type="match status" value="1"/>
</dbReference>
<evidence type="ECO:0000256" key="5">
    <source>
        <dbReference type="ARBA" id="ARBA00023159"/>
    </source>
</evidence>
<dbReference type="InterPro" id="IPR011006">
    <property type="entry name" value="CheY-like_superfamily"/>
</dbReference>
<dbReference type="CDD" id="cd00009">
    <property type="entry name" value="AAA"/>
    <property type="match status" value="1"/>
</dbReference>
<name>A0ABQ5U2U2_9PROT</name>
<dbReference type="SUPFAM" id="SSF46689">
    <property type="entry name" value="Homeodomain-like"/>
    <property type="match status" value="1"/>
</dbReference>
<evidence type="ECO:0000313" key="12">
    <source>
        <dbReference type="Proteomes" id="UP001161409"/>
    </source>
</evidence>
<evidence type="ECO:0000256" key="4">
    <source>
        <dbReference type="ARBA" id="ARBA00023015"/>
    </source>
</evidence>
<feature type="domain" description="Response regulatory" evidence="10">
    <location>
        <begin position="9"/>
        <end position="123"/>
    </location>
</feature>
<dbReference type="Pfam" id="PF02954">
    <property type="entry name" value="HTH_8"/>
    <property type="match status" value="1"/>
</dbReference>
<dbReference type="PANTHER" id="PTHR32071">
    <property type="entry name" value="TRANSCRIPTIONAL REGULATORY PROTEIN"/>
    <property type="match status" value="1"/>
</dbReference>